<evidence type="ECO:0000259" key="6">
    <source>
        <dbReference type="PROSITE" id="PS51212"/>
    </source>
</evidence>
<dbReference type="EMBL" id="JAIWYP010000005">
    <property type="protein sequence ID" value="KAH3828091.1"/>
    <property type="molecule type" value="Genomic_DNA"/>
</dbReference>
<evidence type="ECO:0000313" key="8">
    <source>
        <dbReference type="Proteomes" id="UP000828390"/>
    </source>
</evidence>
<proteinExistence type="predicted"/>
<dbReference type="PROSITE" id="PS01180">
    <property type="entry name" value="CUB"/>
    <property type="match status" value="1"/>
</dbReference>
<keyword evidence="2" id="KW-1015">Disulfide bond</keyword>
<reference evidence="7" key="1">
    <citation type="journal article" date="2019" name="bioRxiv">
        <title>The Genome of the Zebra Mussel, Dreissena polymorpha: A Resource for Invasive Species Research.</title>
        <authorList>
            <person name="McCartney M.A."/>
            <person name="Auch B."/>
            <person name="Kono T."/>
            <person name="Mallez S."/>
            <person name="Zhang Y."/>
            <person name="Obille A."/>
            <person name="Becker A."/>
            <person name="Abrahante J.E."/>
            <person name="Garbe J."/>
            <person name="Badalamenti J.P."/>
            <person name="Herman A."/>
            <person name="Mangelson H."/>
            <person name="Liachko I."/>
            <person name="Sullivan S."/>
            <person name="Sone E.D."/>
            <person name="Koren S."/>
            <person name="Silverstein K.A.T."/>
            <person name="Beckman K.B."/>
            <person name="Gohl D.M."/>
        </authorList>
    </citation>
    <scope>NUCLEOTIDE SEQUENCE</scope>
    <source>
        <strain evidence="7">Duluth1</strain>
        <tissue evidence="7">Whole animal</tissue>
    </source>
</reference>
<evidence type="ECO:0000256" key="1">
    <source>
        <dbReference type="ARBA" id="ARBA00022737"/>
    </source>
</evidence>
<dbReference type="InterPro" id="IPR000859">
    <property type="entry name" value="CUB_dom"/>
</dbReference>
<dbReference type="Proteomes" id="UP000828390">
    <property type="component" value="Unassembled WGS sequence"/>
</dbReference>
<accession>A0A9D4H2A1</accession>
<dbReference type="Pfam" id="PF01822">
    <property type="entry name" value="WSC"/>
    <property type="match status" value="1"/>
</dbReference>
<dbReference type="PANTHER" id="PTHR24251:SF50">
    <property type="entry name" value="ATTRACTIN-LIKE 1A"/>
    <property type="match status" value="1"/>
</dbReference>
<dbReference type="InterPro" id="IPR035914">
    <property type="entry name" value="Sperma_CUB_dom_sf"/>
</dbReference>
<gene>
    <name evidence="7" type="ORF">DPMN_130042</name>
</gene>
<dbReference type="PROSITE" id="PS51212">
    <property type="entry name" value="WSC"/>
    <property type="match status" value="1"/>
</dbReference>
<dbReference type="PANTHER" id="PTHR24251">
    <property type="entry name" value="OVOCHYMASE-RELATED"/>
    <property type="match status" value="1"/>
</dbReference>
<protein>
    <submittedName>
        <fullName evidence="7">Uncharacterized protein</fullName>
    </submittedName>
</protein>
<comment type="caution">
    <text evidence="7">The sequence shown here is derived from an EMBL/GenBank/DDBJ whole genome shotgun (WGS) entry which is preliminary data.</text>
</comment>
<dbReference type="InterPro" id="IPR002889">
    <property type="entry name" value="WSC_carb-bd"/>
</dbReference>
<dbReference type="FunFam" id="2.60.120.290:FF:000013">
    <property type="entry name" value="Membrane frizzled-related protein"/>
    <property type="match status" value="1"/>
</dbReference>
<name>A0A9D4H2A1_DREPO</name>
<organism evidence="7 8">
    <name type="scientific">Dreissena polymorpha</name>
    <name type="common">Zebra mussel</name>
    <name type="synonym">Mytilus polymorpha</name>
    <dbReference type="NCBI Taxonomy" id="45954"/>
    <lineage>
        <taxon>Eukaryota</taxon>
        <taxon>Metazoa</taxon>
        <taxon>Spiralia</taxon>
        <taxon>Lophotrochozoa</taxon>
        <taxon>Mollusca</taxon>
        <taxon>Bivalvia</taxon>
        <taxon>Autobranchia</taxon>
        <taxon>Heteroconchia</taxon>
        <taxon>Euheterodonta</taxon>
        <taxon>Imparidentia</taxon>
        <taxon>Neoheterodontei</taxon>
        <taxon>Myida</taxon>
        <taxon>Dreissenoidea</taxon>
        <taxon>Dreissenidae</taxon>
        <taxon>Dreissena</taxon>
    </lineage>
</organism>
<keyword evidence="4" id="KW-0732">Signal</keyword>
<dbReference type="Gene3D" id="2.60.120.290">
    <property type="entry name" value="Spermadhesin, CUB domain"/>
    <property type="match status" value="1"/>
</dbReference>
<keyword evidence="1" id="KW-0677">Repeat</keyword>
<evidence type="ECO:0000259" key="5">
    <source>
        <dbReference type="PROSITE" id="PS01180"/>
    </source>
</evidence>
<evidence type="ECO:0000313" key="7">
    <source>
        <dbReference type="EMBL" id="KAH3828091.1"/>
    </source>
</evidence>
<feature type="chain" id="PRO_5039548912" evidence="4">
    <location>
        <begin position="24"/>
        <end position="308"/>
    </location>
</feature>
<dbReference type="CDD" id="cd00041">
    <property type="entry name" value="CUB"/>
    <property type="match status" value="1"/>
</dbReference>
<evidence type="ECO:0000256" key="4">
    <source>
        <dbReference type="SAM" id="SignalP"/>
    </source>
</evidence>
<evidence type="ECO:0000256" key="3">
    <source>
        <dbReference type="PROSITE-ProRule" id="PRU00059"/>
    </source>
</evidence>
<keyword evidence="8" id="KW-1185">Reference proteome</keyword>
<dbReference type="SMART" id="SM00042">
    <property type="entry name" value="CUB"/>
    <property type="match status" value="1"/>
</dbReference>
<comment type="caution">
    <text evidence="3">Lacks conserved residue(s) required for the propagation of feature annotation.</text>
</comment>
<evidence type="ECO:0000256" key="2">
    <source>
        <dbReference type="ARBA" id="ARBA00023157"/>
    </source>
</evidence>
<sequence length="308" mass="34618">MARLPSLLMSVLVRSAFFIVVDASSCGGTLKSNYGEITSPNYPLSYGPNLSCVWRIEGGTGSILLIRFKDFSLESQAVCRTAYIEIRHGNVTTSKYCGEIIPDRVITQSENATIVFVTNQETNRRGFHLFWKVFTEPLLMESPVSWESANTECEQNGGKLMEPDLDYLDTYRESIIEWMGAHNVSNVWVRKYFTPWVSLKGCTRETHVHPQKTYTVQNNQQKICQYLCSNYNYFGLKGRDCVCLNDVASSYVVVSAFASCKFSCKGNTEELCGGENAYTVYKNNICYTSSKAWNGALSKDIYGSSCLP</sequence>
<reference evidence="7" key="2">
    <citation type="submission" date="2020-11" db="EMBL/GenBank/DDBJ databases">
        <authorList>
            <person name="McCartney M.A."/>
            <person name="Auch B."/>
            <person name="Kono T."/>
            <person name="Mallez S."/>
            <person name="Becker A."/>
            <person name="Gohl D.M."/>
            <person name="Silverstein K.A.T."/>
            <person name="Koren S."/>
            <person name="Bechman K.B."/>
            <person name="Herman A."/>
            <person name="Abrahante J.E."/>
            <person name="Garbe J."/>
        </authorList>
    </citation>
    <scope>NUCLEOTIDE SEQUENCE</scope>
    <source>
        <strain evidence="7">Duluth1</strain>
        <tissue evidence="7">Whole animal</tissue>
    </source>
</reference>
<feature type="signal peptide" evidence="4">
    <location>
        <begin position="1"/>
        <end position="23"/>
    </location>
</feature>
<feature type="domain" description="CUB" evidence="5">
    <location>
        <begin position="26"/>
        <end position="134"/>
    </location>
</feature>
<dbReference type="AlphaFoldDB" id="A0A9D4H2A1"/>
<dbReference type="Pfam" id="PF00431">
    <property type="entry name" value="CUB"/>
    <property type="match status" value="1"/>
</dbReference>
<feature type="domain" description="WSC" evidence="6">
    <location>
        <begin position="196"/>
        <end position="284"/>
    </location>
</feature>
<dbReference type="SUPFAM" id="SSF49854">
    <property type="entry name" value="Spermadhesin, CUB domain"/>
    <property type="match status" value="1"/>
</dbReference>